<feature type="compositionally biased region" description="Basic and acidic residues" evidence="5">
    <location>
        <begin position="8"/>
        <end position="19"/>
    </location>
</feature>
<evidence type="ECO:0000256" key="1">
    <source>
        <dbReference type="ARBA" id="ARBA00008596"/>
    </source>
</evidence>
<evidence type="ECO:0000256" key="3">
    <source>
        <dbReference type="ARBA" id="ARBA00023274"/>
    </source>
</evidence>
<dbReference type="PANTHER" id="PTHR12538:SF0">
    <property type="entry name" value="40S RIBOSOMAL PROTEIN S26"/>
    <property type="match status" value="1"/>
</dbReference>
<dbReference type="AlphaFoldDB" id="A0A915E8Z7"/>
<evidence type="ECO:0000313" key="7">
    <source>
        <dbReference type="WBParaSite" id="jg3625"/>
    </source>
</evidence>
<dbReference type="PROSITE" id="PS00733">
    <property type="entry name" value="RIBOSOMAL_S26E"/>
    <property type="match status" value="1"/>
</dbReference>
<feature type="region of interest" description="Disordered" evidence="5">
    <location>
        <begin position="1"/>
        <end position="23"/>
    </location>
</feature>
<organism evidence="6 7">
    <name type="scientific">Ditylenchus dipsaci</name>
    <dbReference type="NCBI Taxonomy" id="166011"/>
    <lineage>
        <taxon>Eukaryota</taxon>
        <taxon>Metazoa</taxon>
        <taxon>Ecdysozoa</taxon>
        <taxon>Nematoda</taxon>
        <taxon>Chromadorea</taxon>
        <taxon>Rhabditida</taxon>
        <taxon>Tylenchina</taxon>
        <taxon>Tylenchomorpha</taxon>
        <taxon>Sphaerularioidea</taxon>
        <taxon>Anguinidae</taxon>
        <taxon>Anguininae</taxon>
        <taxon>Ditylenchus</taxon>
    </lineage>
</organism>
<feature type="region of interest" description="Disordered" evidence="5">
    <location>
        <begin position="119"/>
        <end position="145"/>
    </location>
</feature>
<dbReference type="InterPro" id="IPR000892">
    <property type="entry name" value="Ribosomal_eS26"/>
</dbReference>
<evidence type="ECO:0000256" key="2">
    <source>
        <dbReference type="ARBA" id="ARBA00022980"/>
    </source>
</evidence>
<dbReference type="WBParaSite" id="jg3625">
    <property type="protein sequence ID" value="jg3625"/>
    <property type="gene ID" value="jg3625"/>
</dbReference>
<evidence type="ECO:0000313" key="6">
    <source>
        <dbReference type="Proteomes" id="UP000887574"/>
    </source>
</evidence>
<dbReference type="Gene3D" id="3.30.1740.20">
    <property type="entry name" value="Ribosomal protein S26e"/>
    <property type="match status" value="1"/>
</dbReference>
<name>A0A915E8Z7_9BILA</name>
<dbReference type="InterPro" id="IPR038551">
    <property type="entry name" value="Ribosomal_eS26_sf"/>
</dbReference>
<evidence type="ECO:0000256" key="5">
    <source>
        <dbReference type="SAM" id="MobiDB-lite"/>
    </source>
</evidence>
<comment type="similarity">
    <text evidence="1 4">Belongs to the eukaryotic ribosomal protein eS26 family.</text>
</comment>
<sequence length="168" mass="18877">MTTKRRSHEGTRTDEERQVDPMPNCARSCPKTRRSRVRGPNIVEAAAVRDMTDASVYERKFLSVSELLGESLCARPLQLIFGAQIKCMCFVHNMLCRSCTTSLHYCISCAIHSKVVRNRSREARKDRNPPPRFGQRNVSDRPVRTADGGAGGGALLLVERSEEHLVHL</sequence>
<keyword evidence="6" id="KW-1185">Reference proteome</keyword>
<dbReference type="GO" id="GO:0003729">
    <property type="term" value="F:mRNA binding"/>
    <property type="evidence" value="ECO:0007669"/>
    <property type="project" value="TreeGrafter"/>
</dbReference>
<evidence type="ECO:0000256" key="4">
    <source>
        <dbReference type="RuleBase" id="RU363128"/>
    </source>
</evidence>
<dbReference type="GO" id="GO:0003735">
    <property type="term" value="F:structural constituent of ribosome"/>
    <property type="evidence" value="ECO:0007669"/>
    <property type="project" value="InterPro"/>
</dbReference>
<dbReference type="PANTHER" id="PTHR12538">
    <property type="entry name" value="40S RIBOSOMAL PROTEIN S26"/>
    <property type="match status" value="1"/>
</dbReference>
<dbReference type="GO" id="GO:0022627">
    <property type="term" value="C:cytosolic small ribosomal subunit"/>
    <property type="evidence" value="ECO:0007669"/>
    <property type="project" value="TreeGrafter"/>
</dbReference>
<proteinExistence type="inferred from homology"/>
<reference evidence="7" key="1">
    <citation type="submission" date="2022-11" db="UniProtKB">
        <authorList>
            <consortium name="WormBaseParasite"/>
        </authorList>
    </citation>
    <scope>IDENTIFICATION</scope>
</reference>
<feature type="compositionally biased region" description="Basic and acidic residues" evidence="5">
    <location>
        <begin position="119"/>
        <end position="129"/>
    </location>
</feature>
<accession>A0A915E8Z7</accession>
<protein>
    <recommendedName>
        <fullName evidence="4">40S ribosomal protein S26</fullName>
    </recommendedName>
</protein>
<dbReference type="Pfam" id="PF01283">
    <property type="entry name" value="Ribosomal_S26e"/>
    <property type="match status" value="2"/>
</dbReference>
<dbReference type="InterPro" id="IPR047864">
    <property type="entry name" value="Ribosomal_eS26_CS"/>
</dbReference>
<dbReference type="GO" id="GO:0006412">
    <property type="term" value="P:translation"/>
    <property type="evidence" value="ECO:0007669"/>
    <property type="project" value="InterPro"/>
</dbReference>
<dbReference type="Proteomes" id="UP000887574">
    <property type="component" value="Unplaced"/>
</dbReference>
<keyword evidence="3 4" id="KW-0687">Ribonucleoprotein</keyword>
<keyword evidence="2 4" id="KW-0689">Ribosomal protein</keyword>